<dbReference type="Proteomes" id="UP000325577">
    <property type="component" value="Linkage Group LG21"/>
</dbReference>
<proteinExistence type="predicted"/>
<evidence type="ECO:0000313" key="1">
    <source>
        <dbReference type="EMBL" id="KAA8527252.1"/>
    </source>
</evidence>
<organism evidence="1 2">
    <name type="scientific">Nyssa sinensis</name>
    <dbReference type="NCBI Taxonomy" id="561372"/>
    <lineage>
        <taxon>Eukaryota</taxon>
        <taxon>Viridiplantae</taxon>
        <taxon>Streptophyta</taxon>
        <taxon>Embryophyta</taxon>
        <taxon>Tracheophyta</taxon>
        <taxon>Spermatophyta</taxon>
        <taxon>Magnoliopsida</taxon>
        <taxon>eudicotyledons</taxon>
        <taxon>Gunneridae</taxon>
        <taxon>Pentapetalae</taxon>
        <taxon>asterids</taxon>
        <taxon>Cornales</taxon>
        <taxon>Nyssaceae</taxon>
        <taxon>Nyssa</taxon>
    </lineage>
</organism>
<reference evidence="1 2" key="1">
    <citation type="submission" date="2019-09" db="EMBL/GenBank/DDBJ databases">
        <title>A chromosome-level genome assembly of the Chinese tupelo Nyssa sinensis.</title>
        <authorList>
            <person name="Yang X."/>
            <person name="Kang M."/>
            <person name="Yang Y."/>
            <person name="Xiong H."/>
            <person name="Wang M."/>
            <person name="Zhang Z."/>
            <person name="Wang Z."/>
            <person name="Wu H."/>
            <person name="Ma T."/>
            <person name="Liu J."/>
            <person name="Xi Z."/>
        </authorList>
    </citation>
    <scope>NUCLEOTIDE SEQUENCE [LARGE SCALE GENOMIC DNA]</scope>
    <source>
        <strain evidence="1">J267</strain>
        <tissue evidence="1">Leaf</tissue>
    </source>
</reference>
<keyword evidence="2" id="KW-1185">Reference proteome</keyword>
<evidence type="ECO:0000313" key="2">
    <source>
        <dbReference type="Proteomes" id="UP000325577"/>
    </source>
</evidence>
<gene>
    <name evidence="1" type="ORF">F0562_034651</name>
</gene>
<sequence length="72" mass="7866">MKLSMHLPYLDMGKPEVLYSSCTAQTVIISADVVKNLLVTIYGRSYISADSAHRQPDSYKRAASQSSIASLS</sequence>
<accession>A0A5J5ABI6</accession>
<dbReference type="EMBL" id="CM018045">
    <property type="protein sequence ID" value="KAA8527252.1"/>
    <property type="molecule type" value="Genomic_DNA"/>
</dbReference>
<dbReference type="AlphaFoldDB" id="A0A5J5ABI6"/>
<name>A0A5J5ABI6_9ASTE</name>
<protein>
    <submittedName>
        <fullName evidence="1">Uncharacterized protein</fullName>
    </submittedName>
</protein>